<reference evidence="1 2" key="1">
    <citation type="submission" date="2019-05" db="EMBL/GenBank/DDBJ databases">
        <title>Mycolicibacterium sphagni ENV482 genome assembly.</title>
        <authorList>
            <person name="Chen W."/>
            <person name="Faulkner N.W."/>
            <person name="Hyman M.R."/>
        </authorList>
    </citation>
    <scope>NUCLEOTIDE SEQUENCE [LARGE SCALE GENOMIC DNA]</scope>
    <source>
        <strain evidence="1 2">ENV482</strain>
    </source>
</reference>
<dbReference type="Proteomes" id="UP000708347">
    <property type="component" value="Unassembled WGS sequence"/>
</dbReference>
<name>A0ABX2JRQ1_9MYCO</name>
<evidence type="ECO:0008006" key="3">
    <source>
        <dbReference type="Google" id="ProtNLM"/>
    </source>
</evidence>
<proteinExistence type="predicted"/>
<accession>A0ABX2JRQ1</accession>
<dbReference type="Gene3D" id="3.90.70.10">
    <property type="entry name" value="Cysteine proteinases"/>
    <property type="match status" value="1"/>
</dbReference>
<protein>
    <recommendedName>
        <fullName evidence="3">Peptidase C39-like domain-containing protein</fullName>
    </recommendedName>
</protein>
<evidence type="ECO:0000313" key="2">
    <source>
        <dbReference type="Proteomes" id="UP000708347"/>
    </source>
</evidence>
<comment type="caution">
    <text evidence="1">The sequence shown here is derived from an EMBL/GenBank/DDBJ whole genome shotgun (WGS) entry which is preliminary data.</text>
</comment>
<gene>
    <name evidence="1" type="ORF">FEG63_01245</name>
</gene>
<dbReference type="EMBL" id="VBSB01000002">
    <property type="protein sequence ID" value="NTY58175.1"/>
    <property type="molecule type" value="Genomic_DNA"/>
</dbReference>
<dbReference type="RefSeq" id="WP_174396191.1">
    <property type="nucleotide sequence ID" value="NZ_VBSB01000002.1"/>
</dbReference>
<evidence type="ECO:0000313" key="1">
    <source>
        <dbReference type="EMBL" id="NTY58175.1"/>
    </source>
</evidence>
<organism evidence="1 2">
    <name type="scientific">Mycolicibacterium sphagni</name>
    <dbReference type="NCBI Taxonomy" id="1786"/>
    <lineage>
        <taxon>Bacteria</taxon>
        <taxon>Bacillati</taxon>
        <taxon>Actinomycetota</taxon>
        <taxon>Actinomycetes</taxon>
        <taxon>Mycobacteriales</taxon>
        <taxon>Mycobacteriaceae</taxon>
        <taxon>Mycolicibacterium</taxon>
    </lineage>
</organism>
<sequence length="239" mass="25672">MFAIAVRLGVAKPDTVEREVVVTVPGTGYYGDRNNDEYWVKQSYSNCTLMATAMAVGQVTGNKPDEETMVNLARTTASVVYPGRRMYLDEDIANGVAVKDAVQLMNTNPNWNVTASTKRYLVYDEAGNRITGATATDAQIALNDLAAALAAGNATMVTINTDSVWSTQAQYQTSATPNYTRANHEAVVIAVDLVGGTVYFNDSGPGYGKDMAVPIGAFLNGWQSNDYELTIVKANPTTT</sequence>
<keyword evidence="2" id="KW-1185">Reference proteome</keyword>